<proteinExistence type="predicted"/>
<evidence type="ECO:0008006" key="3">
    <source>
        <dbReference type="Google" id="ProtNLM"/>
    </source>
</evidence>
<accession>A0ABR9KPQ6</accession>
<dbReference type="EMBL" id="JADBEF010000001">
    <property type="protein sequence ID" value="MBE1564005.1"/>
    <property type="molecule type" value="Genomic_DNA"/>
</dbReference>
<sequence length="95" mass="11109">MVQRWLLAHPRFSLHFTPTYSSWINQVERWFAELERRPPGSGRVLSLDVLKTALANWIEVWNDNALPFAWAKTADQIIDRVLRLSAQRHESDALP</sequence>
<name>A0ABR9KPQ6_9ACTN</name>
<dbReference type="Proteomes" id="UP000661607">
    <property type="component" value="Unassembled WGS sequence"/>
</dbReference>
<gene>
    <name evidence="1" type="ORF">H4W81_006784</name>
</gene>
<organism evidence="1 2">
    <name type="scientific">Nonomuraea africana</name>
    <dbReference type="NCBI Taxonomy" id="46171"/>
    <lineage>
        <taxon>Bacteria</taxon>
        <taxon>Bacillati</taxon>
        <taxon>Actinomycetota</taxon>
        <taxon>Actinomycetes</taxon>
        <taxon>Streptosporangiales</taxon>
        <taxon>Streptosporangiaceae</taxon>
        <taxon>Nonomuraea</taxon>
    </lineage>
</organism>
<comment type="caution">
    <text evidence="1">The sequence shown here is derived from an EMBL/GenBank/DDBJ whole genome shotgun (WGS) entry which is preliminary data.</text>
</comment>
<evidence type="ECO:0000313" key="1">
    <source>
        <dbReference type="EMBL" id="MBE1564005.1"/>
    </source>
</evidence>
<evidence type="ECO:0000313" key="2">
    <source>
        <dbReference type="Proteomes" id="UP000661607"/>
    </source>
</evidence>
<dbReference type="RefSeq" id="WP_337959984.1">
    <property type="nucleotide sequence ID" value="NZ_BAAASY010000028.1"/>
</dbReference>
<keyword evidence="2" id="KW-1185">Reference proteome</keyword>
<reference evidence="1 2" key="1">
    <citation type="submission" date="2020-10" db="EMBL/GenBank/DDBJ databases">
        <title>Sequencing the genomes of 1000 actinobacteria strains.</title>
        <authorList>
            <person name="Klenk H.-P."/>
        </authorList>
    </citation>
    <scope>NUCLEOTIDE SEQUENCE [LARGE SCALE GENOMIC DNA]</scope>
    <source>
        <strain evidence="1 2">DSM 43748</strain>
    </source>
</reference>
<protein>
    <recommendedName>
        <fullName evidence="3">Tc1-like transposase DDE domain-containing protein</fullName>
    </recommendedName>
</protein>